<dbReference type="Proteomes" id="UP000828390">
    <property type="component" value="Unassembled WGS sequence"/>
</dbReference>
<comment type="caution">
    <text evidence="2">The sequence shown here is derived from an EMBL/GenBank/DDBJ whole genome shotgun (WGS) entry which is preliminary data.</text>
</comment>
<feature type="compositionally biased region" description="Polar residues" evidence="1">
    <location>
        <begin position="124"/>
        <end position="139"/>
    </location>
</feature>
<sequence>MVEVRDQAAANLTDREMFIKRNCAFLHKEVKPRKGQPLRNMPLTHKTLANQPPKAQPSASTSISRNTHPHSPSTSSGRIATSPRLSITASSSSLSLSTSLSTSSNCRHPEAASHPPPQGPPAQDSCQTCRSFTPLTKLT</sequence>
<dbReference type="AlphaFoldDB" id="A0A9D4IS58"/>
<proteinExistence type="predicted"/>
<gene>
    <name evidence="2" type="ORF">DPMN_164228</name>
</gene>
<reference evidence="2" key="2">
    <citation type="submission" date="2020-11" db="EMBL/GenBank/DDBJ databases">
        <authorList>
            <person name="McCartney M.A."/>
            <person name="Auch B."/>
            <person name="Kono T."/>
            <person name="Mallez S."/>
            <person name="Becker A."/>
            <person name="Gohl D.M."/>
            <person name="Silverstein K.A.T."/>
            <person name="Koren S."/>
            <person name="Bechman K.B."/>
            <person name="Herman A."/>
            <person name="Abrahante J.E."/>
            <person name="Garbe J."/>
        </authorList>
    </citation>
    <scope>NUCLEOTIDE SEQUENCE</scope>
    <source>
        <strain evidence="2">Duluth1</strain>
        <tissue evidence="2">Whole animal</tissue>
    </source>
</reference>
<name>A0A9D4IS58_DREPO</name>
<feature type="region of interest" description="Disordered" evidence="1">
    <location>
        <begin position="30"/>
        <end position="139"/>
    </location>
</feature>
<evidence type="ECO:0000256" key="1">
    <source>
        <dbReference type="SAM" id="MobiDB-lite"/>
    </source>
</evidence>
<dbReference type="EMBL" id="JAIWYP010000008">
    <property type="protein sequence ID" value="KAH3786126.1"/>
    <property type="molecule type" value="Genomic_DNA"/>
</dbReference>
<organism evidence="2 3">
    <name type="scientific">Dreissena polymorpha</name>
    <name type="common">Zebra mussel</name>
    <name type="synonym">Mytilus polymorpha</name>
    <dbReference type="NCBI Taxonomy" id="45954"/>
    <lineage>
        <taxon>Eukaryota</taxon>
        <taxon>Metazoa</taxon>
        <taxon>Spiralia</taxon>
        <taxon>Lophotrochozoa</taxon>
        <taxon>Mollusca</taxon>
        <taxon>Bivalvia</taxon>
        <taxon>Autobranchia</taxon>
        <taxon>Heteroconchia</taxon>
        <taxon>Euheterodonta</taxon>
        <taxon>Imparidentia</taxon>
        <taxon>Neoheterodontei</taxon>
        <taxon>Myida</taxon>
        <taxon>Dreissenoidea</taxon>
        <taxon>Dreissenidae</taxon>
        <taxon>Dreissena</taxon>
    </lineage>
</organism>
<reference evidence="2" key="1">
    <citation type="journal article" date="2019" name="bioRxiv">
        <title>The Genome of the Zebra Mussel, Dreissena polymorpha: A Resource for Invasive Species Research.</title>
        <authorList>
            <person name="McCartney M.A."/>
            <person name="Auch B."/>
            <person name="Kono T."/>
            <person name="Mallez S."/>
            <person name="Zhang Y."/>
            <person name="Obille A."/>
            <person name="Becker A."/>
            <person name="Abrahante J.E."/>
            <person name="Garbe J."/>
            <person name="Badalamenti J.P."/>
            <person name="Herman A."/>
            <person name="Mangelson H."/>
            <person name="Liachko I."/>
            <person name="Sullivan S."/>
            <person name="Sone E.D."/>
            <person name="Koren S."/>
            <person name="Silverstein K.A.T."/>
            <person name="Beckman K.B."/>
            <person name="Gohl D.M."/>
        </authorList>
    </citation>
    <scope>NUCLEOTIDE SEQUENCE</scope>
    <source>
        <strain evidence="2">Duluth1</strain>
        <tissue evidence="2">Whole animal</tissue>
    </source>
</reference>
<accession>A0A9D4IS58</accession>
<feature type="compositionally biased region" description="Low complexity" evidence="1">
    <location>
        <begin position="81"/>
        <end position="104"/>
    </location>
</feature>
<feature type="compositionally biased region" description="Polar residues" evidence="1">
    <location>
        <begin position="57"/>
        <end position="79"/>
    </location>
</feature>
<protein>
    <submittedName>
        <fullName evidence="2">Uncharacterized protein</fullName>
    </submittedName>
</protein>
<keyword evidence="3" id="KW-1185">Reference proteome</keyword>
<evidence type="ECO:0000313" key="3">
    <source>
        <dbReference type="Proteomes" id="UP000828390"/>
    </source>
</evidence>
<evidence type="ECO:0000313" key="2">
    <source>
        <dbReference type="EMBL" id="KAH3786126.1"/>
    </source>
</evidence>